<keyword evidence="1" id="KW-1133">Transmembrane helix</keyword>
<dbReference type="Proteomes" id="UP000198727">
    <property type="component" value="Unassembled WGS sequence"/>
</dbReference>
<feature type="transmembrane region" description="Helical" evidence="1">
    <location>
        <begin position="205"/>
        <end position="227"/>
    </location>
</feature>
<dbReference type="RefSeq" id="WP_092532756.1">
    <property type="nucleotide sequence ID" value="NZ_FOWW01000007.1"/>
</dbReference>
<feature type="transmembrane region" description="Helical" evidence="1">
    <location>
        <begin position="6"/>
        <end position="25"/>
    </location>
</feature>
<feature type="transmembrane region" description="Helical" evidence="1">
    <location>
        <begin position="61"/>
        <end position="79"/>
    </location>
</feature>
<keyword evidence="3" id="KW-1185">Reference proteome</keyword>
<name>A0A1I5YK61_9PSEU</name>
<organism evidence="2 3">
    <name type="scientific">Amycolatopsis arida</name>
    <dbReference type="NCBI Taxonomy" id="587909"/>
    <lineage>
        <taxon>Bacteria</taxon>
        <taxon>Bacillati</taxon>
        <taxon>Actinomycetota</taxon>
        <taxon>Actinomycetes</taxon>
        <taxon>Pseudonocardiales</taxon>
        <taxon>Pseudonocardiaceae</taxon>
        <taxon>Amycolatopsis</taxon>
    </lineage>
</organism>
<feature type="transmembrane region" description="Helical" evidence="1">
    <location>
        <begin position="32"/>
        <end position="55"/>
    </location>
</feature>
<keyword evidence="1" id="KW-0812">Transmembrane</keyword>
<evidence type="ECO:0008006" key="4">
    <source>
        <dbReference type="Google" id="ProtNLM"/>
    </source>
</evidence>
<feature type="transmembrane region" description="Helical" evidence="1">
    <location>
        <begin position="506"/>
        <end position="525"/>
    </location>
</feature>
<dbReference type="InterPro" id="IPR046671">
    <property type="entry name" value="DUF6541"/>
</dbReference>
<feature type="transmembrane region" description="Helical" evidence="1">
    <location>
        <begin position="233"/>
        <end position="252"/>
    </location>
</feature>
<protein>
    <recommendedName>
        <fullName evidence="4">4-amino-4-deoxy-L-arabinose transferase</fullName>
    </recommendedName>
</protein>
<feature type="transmembrane region" description="Helical" evidence="1">
    <location>
        <begin position="338"/>
        <end position="360"/>
    </location>
</feature>
<sequence length="693" mass="71521">MSLSWFFPFVAFLVLVGPGLVIQLAAGVRDTLWLVALSVPVSFGVLAVAGVVSAVPGLPMSPVLVAGATVVLAVGLALLTRMPRDRPAAATSEPAPPGFLPALSPRLTSLATAAAVVLCLGAVLLALVPWWYALRGWSTYPQEHDPVVHTLLAGYIARTGEAAPWKLMPVDLLTGQPVSFYPSGLPLAAAVTGAVTGGPIVGFNLVTALVLGPVFVLTVAALAAAMFRRFAAGPGWTALAGGVAAVVAAGLYRPATQLMHDGGVAPNAVALSLAPGLIAAMMIVDRGQWPRVALLGLGLAGGFAVHPSIAATVGASMVVVWLVDACTAAGRRRLRQQWVAVVAAGGVAALAGVGTLLGSLSQAARTGGWAVSSNGQSVGDAVGSNLVLVYGGFVDGDERLAQVATAVVALAGVAVVLLTRRGWAALAPWAFWLLVTVERRVAPDGVAANTIGTFFYKSYPRIQSHLSLFVPVLAALGILGVAVGAARLLRSWRPVRARGSSAGTSAALVAVVLTGYVVTAAVPYAERNAATLATRYTEPEFTRVTDDDRRAADWLATHVRPGERVMNSANDGSTYAYITRGVPLVVVSTLGSAEAPYTYELLRSFDEYPRDPRIRRLIQSLNIAYVYVDTAPPRIGAGPGAPNNWLGEPTMTVPPGLSDVEGLPGAEPAFRSGPVTVYRLDRAAVAALDGHAG</sequence>
<evidence type="ECO:0000313" key="2">
    <source>
        <dbReference type="EMBL" id="SFQ44578.1"/>
    </source>
</evidence>
<feature type="transmembrane region" description="Helical" evidence="1">
    <location>
        <begin position="304"/>
        <end position="326"/>
    </location>
</feature>
<keyword evidence="1" id="KW-0472">Membrane</keyword>
<feature type="transmembrane region" description="Helical" evidence="1">
    <location>
        <begin position="466"/>
        <end position="486"/>
    </location>
</feature>
<dbReference type="Pfam" id="PF20176">
    <property type="entry name" value="DUF6541"/>
    <property type="match status" value="1"/>
</dbReference>
<evidence type="ECO:0000256" key="1">
    <source>
        <dbReference type="SAM" id="Phobius"/>
    </source>
</evidence>
<accession>A0A1I5YK61</accession>
<feature type="transmembrane region" description="Helical" evidence="1">
    <location>
        <begin position="400"/>
        <end position="419"/>
    </location>
</feature>
<evidence type="ECO:0000313" key="3">
    <source>
        <dbReference type="Proteomes" id="UP000198727"/>
    </source>
</evidence>
<dbReference type="EMBL" id="FOWW01000007">
    <property type="protein sequence ID" value="SFQ44578.1"/>
    <property type="molecule type" value="Genomic_DNA"/>
</dbReference>
<feature type="transmembrane region" description="Helical" evidence="1">
    <location>
        <begin position="110"/>
        <end position="132"/>
    </location>
</feature>
<proteinExistence type="predicted"/>
<gene>
    <name evidence="2" type="ORF">SAMN05421810_107222</name>
</gene>
<dbReference type="STRING" id="587909.SAMN05421810_107222"/>
<dbReference type="AlphaFoldDB" id="A0A1I5YK61"/>
<dbReference type="OrthoDB" id="5141811at2"/>
<reference evidence="3" key="1">
    <citation type="submission" date="2016-10" db="EMBL/GenBank/DDBJ databases">
        <authorList>
            <person name="Varghese N."/>
            <person name="Submissions S."/>
        </authorList>
    </citation>
    <scope>NUCLEOTIDE SEQUENCE [LARGE SCALE GENOMIC DNA]</scope>
    <source>
        <strain evidence="3">CGMCC 4.5579</strain>
    </source>
</reference>
<feature type="transmembrane region" description="Helical" evidence="1">
    <location>
        <begin position="178"/>
        <end position="198"/>
    </location>
</feature>
<feature type="transmembrane region" description="Helical" evidence="1">
    <location>
        <begin position="264"/>
        <end position="284"/>
    </location>
</feature>